<dbReference type="Pfam" id="PF05163">
    <property type="entry name" value="DinB"/>
    <property type="match status" value="1"/>
</dbReference>
<feature type="binding site" evidence="3">
    <location>
        <position position="137"/>
    </location>
    <ligand>
        <name>a divalent metal cation</name>
        <dbReference type="ChEBI" id="CHEBI:60240"/>
    </ligand>
</feature>
<feature type="binding site" evidence="3">
    <location>
        <position position="133"/>
    </location>
    <ligand>
        <name>a divalent metal cation</name>
        <dbReference type="ChEBI" id="CHEBI:60240"/>
    </ligand>
</feature>
<evidence type="ECO:0000256" key="3">
    <source>
        <dbReference type="PIRSR" id="PIRSR607837-1"/>
    </source>
</evidence>
<evidence type="ECO:0000256" key="2">
    <source>
        <dbReference type="ARBA" id="ARBA00022723"/>
    </source>
</evidence>
<evidence type="ECO:0000256" key="1">
    <source>
        <dbReference type="ARBA" id="ARBA00008635"/>
    </source>
</evidence>
<feature type="binding site" evidence="3">
    <location>
        <position position="49"/>
    </location>
    <ligand>
        <name>a divalent metal cation</name>
        <dbReference type="ChEBI" id="CHEBI:60240"/>
    </ligand>
</feature>
<accession>A0A0A1FK19</accession>
<dbReference type="GO" id="GO:0046872">
    <property type="term" value="F:metal ion binding"/>
    <property type="evidence" value="ECO:0007669"/>
    <property type="project" value="UniProtKB-KW"/>
</dbReference>
<dbReference type="STRING" id="279058.LT85_4856"/>
<evidence type="ECO:0000313" key="5">
    <source>
        <dbReference type="Proteomes" id="UP000030302"/>
    </source>
</evidence>
<organism evidence="4 5">
    <name type="scientific">Collimonas arenae</name>
    <dbReference type="NCBI Taxonomy" id="279058"/>
    <lineage>
        <taxon>Bacteria</taxon>
        <taxon>Pseudomonadati</taxon>
        <taxon>Pseudomonadota</taxon>
        <taxon>Betaproteobacteria</taxon>
        <taxon>Burkholderiales</taxon>
        <taxon>Oxalobacteraceae</taxon>
        <taxon>Collimonas</taxon>
    </lineage>
</organism>
<dbReference type="RefSeq" id="WP_156117629.1">
    <property type="nucleotide sequence ID" value="NZ_CP009962.1"/>
</dbReference>
<dbReference type="OrthoDB" id="9807509at2"/>
<keyword evidence="2 3" id="KW-0479">Metal-binding</keyword>
<protein>
    <submittedName>
        <fullName evidence="4">DinB family protein</fullName>
    </submittedName>
</protein>
<dbReference type="Gene3D" id="1.20.120.450">
    <property type="entry name" value="dinb family like domain"/>
    <property type="match status" value="1"/>
</dbReference>
<comment type="similarity">
    <text evidence="1">Belongs to the DinB family.</text>
</comment>
<dbReference type="SUPFAM" id="SSF109854">
    <property type="entry name" value="DinB/YfiT-like putative metalloenzymes"/>
    <property type="match status" value="1"/>
</dbReference>
<dbReference type="HOGENOM" id="CLU_101283_1_1_4"/>
<dbReference type="PANTHER" id="PTHR37302">
    <property type="entry name" value="SLR1116 PROTEIN"/>
    <property type="match status" value="1"/>
</dbReference>
<dbReference type="InterPro" id="IPR007837">
    <property type="entry name" value="DinB"/>
</dbReference>
<dbReference type="EMBL" id="CP009962">
    <property type="protein sequence ID" value="AIY44014.1"/>
    <property type="molecule type" value="Genomic_DNA"/>
</dbReference>
<keyword evidence="5" id="KW-1185">Reference proteome</keyword>
<sequence length="171" mass="19329">MMQSYFESLASYHVWATAKILKHVDAISEEEYRRDCGLYFASIHGTLNHMLVGERNWYARIAGENSSIAPLDAELESRRDVLGQALSAASKRWGDWLSTHPQQKYDGDLRYTRASGEHAVAPFVAVLGHIFNHATHHRGQITAALTAMGHQCPELDFIYWAIATQQTEKNQ</sequence>
<dbReference type="KEGG" id="care:LT85_4856"/>
<dbReference type="AlphaFoldDB" id="A0A0A1FK19"/>
<dbReference type="Proteomes" id="UP000030302">
    <property type="component" value="Chromosome"/>
</dbReference>
<dbReference type="InterPro" id="IPR034660">
    <property type="entry name" value="DinB/YfiT-like"/>
</dbReference>
<gene>
    <name evidence="4" type="ORF">LT85_4856</name>
</gene>
<reference evidence="5" key="1">
    <citation type="journal article" date="2014" name="Soil Biol. Biochem.">
        <title>Structure and function of bacterial communities in ageing soils: Insights from the Mendocino ecological staircase.</title>
        <authorList>
            <person name="Uroz S."/>
            <person name="Tech J.J."/>
            <person name="Sawaya N.A."/>
            <person name="Frey-Klett P."/>
            <person name="Leveau J.H.J."/>
        </authorList>
    </citation>
    <scope>NUCLEOTIDE SEQUENCE [LARGE SCALE GENOMIC DNA]</scope>
    <source>
        <strain evidence="5">Cal35</strain>
    </source>
</reference>
<proteinExistence type="inferred from homology"/>
<evidence type="ECO:0000313" key="4">
    <source>
        <dbReference type="EMBL" id="AIY44014.1"/>
    </source>
</evidence>
<dbReference type="PANTHER" id="PTHR37302:SF1">
    <property type="entry name" value="PROTEIN DINB"/>
    <property type="match status" value="1"/>
</dbReference>
<name>A0A0A1FK19_9BURK</name>